<keyword evidence="1" id="KW-1133">Transmembrane helix</keyword>
<name>A0A1X9SXZ4_9BACT</name>
<dbReference type="Proteomes" id="UP001331664">
    <property type="component" value="Unassembled WGS sequence"/>
</dbReference>
<keyword evidence="1" id="KW-0812">Transmembrane</keyword>
<evidence type="ECO:0000313" key="2">
    <source>
        <dbReference type="EMBL" id="ARR01066.1"/>
    </source>
</evidence>
<accession>A0A1X9SXZ4</accession>
<dbReference type="EMBL" id="CP018789">
    <property type="protein sequence ID" value="ARR01066.1"/>
    <property type="molecule type" value="Genomic_DNA"/>
</dbReference>
<dbReference type="STRING" id="1660073.CSUIS_1270"/>
<organism evidence="2 4">
    <name type="scientific">Campylobacter porcelli</name>
    <dbReference type="NCBI Taxonomy" id="1660073"/>
    <lineage>
        <taxon>Bacteria</taxon>
        <taxon>Pseudomonadati</taxon>
        <taxon>Campylobacterota</taxon>
        <taxon>Epsilonproteobacteria</taxon>
        <taxon>Campylobacterales</taxon>
        <taxon>Campylobacteraceae</taxon>
        <taxon>Campylobacter</taxon>
    </lineage>
</organism>
<dbReference type="AlphaFoldDB" id="A0A1X9SXZ4"/>
<dbReference type="RefSeq" id="WP_086237929.1">
    <property type="nucleotide sequence ID" value="NZ_CP018789.1"/>
</dbReference>
<evidence type="ECO:0000313" key="5">
    <source>
        <dbReference type="Proteomes" id="UP001331664"/>
    </source>
</evidence>
<proteinExistence type="predicted"/>
<gene>
    <name evidence="2" type="ORF">CSUIS_1270</name>
    <name evidence="3" type="ORF">V2I23_06135</name>
</gene>
<reference evidence="4" key="1">
    <citation type="journal article" date="2017" name="Genome Biol. Evol.">
        <title>Comparative Genomic Analysis Identifies a Campylobacter Clade Deficient in Selenium Metabolism.</title>
        <authorList>
            <person name="Miller W.G."/>
            <person name="Yee E."/>
            <person name="Lopes B.S."/>
            <person name="Chapman M.H."/>
            <person name="Huynh S."/>
            <person name="Bono J.L."/>
            <person name="Parker C.T."/>
            <person name="Strachan N.J.C."/>
            <person name="Forbes K.J."/>
        </authorList>
    </citation>
    <scope>NUCLEOTIDE SEQUENCE [LARGE SCALE GENOMIC DNA]</scope>
    <source>
        <strain evidence="4">RM6137</strain>
    </source>
</reference>
<evidence type="ECO:0000313" key="3">
    <source>
        <dbReference type="EMBL" id="MEE3744873.1"/>
    </source>
</evidence>
<keyword evidence="1" id="KW-0472">Membrane</keyword>
<dbReference type="KEGG" id="camy:CSUIS_1270"/>
<reference evidence="3 5" key="3">
    <citation type="submission" date="2024-01" db="EMBL/GenBank/DDBJ databases">
        <title>Campylobacter porcellus sp. nov.</title>
        <authorList>
            <person name="Papic B."/>
            <person name="Gruntar I."/>
        </authorList>
    </citation>
    <scope>NUCLEOTIDE SEQUENCE [LARGE SCALE GENOMIC DNA]</scope>
    <source>
        <strain evidence="3 5">CX2-4855-23</strain>
    </source>
</reference>
<keyword evidence="5" id="KW-1185">Reference proteome</keyword>
<feature type="transmembrane region" description="Helical" evidence="1">
    <location>
        <begin position="20"/>
        <end position="45"/>
    </location>
</feature>
<dbReference type="EMBL" id="JAZBRD010000009">
    <property type="protein sequence ID" value="MEE3744873.1"/>
    <property type="molecule type" value="Genomic_DNA"/>
</dbReference>
<dbReference type="Proteomes" id="UP000194260">
    <property type="component" value="Chromosome"/>
</dbReference>
<reference evidence="2" key="2">
    <citation type="journal article" date="2017" name="Genome Biol. Evol.">
        <title>Comparative genomic analysis identifies a Campylobacter clade deficient in selenium metabolism.</title>
        <authorList>
            <person name="Miller W.G."/>
            <person name="Yee E."/>
            <person name="Lopes B.S."/>
            <person name="Chapman M.H."/>
            <person name="Huynh S."/>
            <person name="Bono J.L."/>
            <person name="Parker C.T."/>
            <person name="Strachan N.J.C."/>
            <person name="Forbes K.J."/>
        </authorList>
    </citation>
    <scope>NUCLEOTIDE SEQUENCE [LARGE SCALE GENOMIC DNA]</scope>
    <source>
        <strain evidence="2">RM6137</strain>
    </source>
</reference>
<sequence>MSYSFIQPKIKPLLSIFTKIWLWAMLILTLLFIIGAMLLSVKIYLINSNSIELQEKYNETFQAIKNIEDKTKTTLIKRDMTLDIYNKNLILNQSLMNLFNLVPDGVTLTSIYLEDGSLKIKGITPTKDHFKLLFEAPLKSIFAISNTTFYQLPNGWYNFVSINKIDIAQMESLSDENR</sequence>
<evidence type="ECO:0000313" key="4">
    <source>
        <dbReference type="Proteomes" id="UP000194260"/>
    </source>
</evidence>
<evidence type="ECO:0000256" key="1">
    <source>
        <dbReference type="SAM" id="Phobius"/>
    </source>
</evidence>
<protein>
    <submittedName>
        <fullName evidence="2">Uncharacterized protein</fullName>
    </submittedName>
</protein>